<dbReference type="AlphaFoldDB" id="A0A1Y1CJP6"/>
<proteinExistence type="predicted"/>
<accession>A0A1Y1CJP6</accession>
<feature type="transmembrane region" description="Helical" evidence="1">
    <location>
        <begin position="85"/>
        <end position="103"/>
    </location>
</feature>
<gene>
    <name evidence="2" type="ORF">ALGA_1105</name>
</gene>
<organism evidence="2 3">
    <name type="scientific">Labilibaculum antarcticum</name>
    <dbReference type="NCBI Taxonomy" id="1717717"/>
    <lineage>
        <taxon>Bacteria</taxon>
        <taxon>Pseudomonadati</taxon>
        <taxon>Bacteroidota</taxon>
        <taxon>Bacteroidia</taxon>
        <taxon>Marinilabiliales</taxon>
        <taxon>Marinifilaceae</taxon>
        <taxon>Labilibaculum</taxon>
    </lineage>
</organism>
<reference evidence="2 3" key="1">
    <citation type="journal article" date="2018" name="Mar. Genomics">
        <title>Complete genome sequence of Marinifilaceae bacterium strain SPP2, isolated from the Antarctic marine sediment.</title>
        <authorList>
            <person name="Watanabe M."/>
            <person name="Kojima H."/>
            <person name="Fukui M."/>
        </authorList>
    </citation>
    <scope>NUCLEOTIDE SEQUENCE [LARGE SCALE GENOMIC DNA]</scope>
    <source>
        <strain evidence="2 3">SPP2</strain>
    </source>
</reference>
<evidence type="ECO:0000313" key="3">
    <source>
        <dbReference type="Proteomes" id="UP000218267"/>
    </source>
</evidence>
<feature type="transmembrane region" description="Helical" evidence="1">
    <location>
        <begin position="12"/>
        <end position="31"/>
    </location>
</feature>
<dbReference type="Proteomes" id="UP000218267">
    <property type="component" value="Chromosome"/>
</dbReference>
<sequence length="166" mass="18247">MNGAHWHLAINHLPIIIPIIGLLIMLGGLFLKSEILKRAAYCIFILGAITVIAAFATGEGAEEVVEGIQGVDKHFIKVHEETAEVFSILLYVLGGFSLLGLWANWKKKSFSVLMPFLTIALSVVTLLYAKQTGTTGGEIRHTEIRTADKFNNTITNQNSVQKEDLK</sequence>
<keyword evidence="3" id="KW-1185">Reference proteome</keyword>
<feature type="transmembrane region" description="Helical" evidence="1">
    <location>
        <begin position="110"/>
        <end position="129"/>
    </location>
</feature>
<evidence type="ECO:0000313" key="2">
    <source>
        <dbReference type="EMBL" id="BAX79491.1"/>
    </source>
</evidence>
<keyword evidence="1" id="KW-1133">Transmembrane helix</keyword>
<keyword evidence="1" id="KW-0812">Transmembrane</keyword>
<keyword evidence="1" id="KW-0472">Membrane</keyword>
<reference evidence="3" key="2">
    <citation type="journal article" date="2020" name="Antonie Van Leeuwenhoek">
        <title>Labilibaculum antarcticum sp. nov., a novel facultative anaerobic, psychrotorelant bacterium isolated from marine sediment of Antarctica.</title>
        <authorList>
            <person name="Watanabe M."/>
            <person name="Kojima H."/>
            <person name="Fukui M."/>
        </authorList>
    </citation>
    <scope>NUCLEOTIDE SEQUENCE [LARGE SCALE GENOMIC DNA]</scope>
    <source>
        <strain evidence="3">SPP2</strain>
    </source>
</reference>
<evidence type="ECO:0000256" key="1">
    <source>
        <dbReference type="SAM" id="Phobius"/>
    </source>
</evidence>
<dbReference type="OrthoDB" id="853672at2"/>
<protein>
    <recommendedName>
        <fullName evidence="4">DUF2231 domain-containing protein</fullName>
    </recommendedName>
</protein>
<dbReference type="RefSeq" id="WP_096428391.1">
    <property type="nucleotide sequence ID" value="NZ_AP018042.1"/>
</dbReference>
<dbReference type="EMBL" id="AP018042">
    <property type="protein sequence ID" value="BAX79491.1"/>
    <property type="molecule type" value="Genomic_DNA"/>
</dbReference>
<dbReference type="KEGG" id="mbas:ALGA_1105"/>
<evidence type="ECO:0008006" key="4">
    <source>
        <dbReference type="Google" id="ProtNLM"/>
    </source>
</evidence>
<name>A0A1Y1CJP6_9BACT</name>
<feature type="transmembrane region" description="Helical" evidence="1">
    <location>
        <begin position="38"/>
        <end position="56"/>
    </location>
</feature>